<dbReference type="InterPro" id="IPR016035">
    <property type="entry name" value="Acyl_Trfase/lysoPLipase"/>
</dbReference>
<dbReference type="InterPro" id="IPR050301">
    <property type="entry name" value="NTE"/>
</dbReference>
<keyword evidence="3 4" id="KW-0443">Lipid metabolism</keyword>
<dbReference type="Gene3D" id="3.40.1090.10">
    <property type="entry name" value="Cytosolic phospholipase A2 catalytic domain"/>
    <property type="match status" value="2"/>
</dbReference>
<gene>
    <name evidence="6" type="ORF">BCR37DRAFT_332917</name>
</gene>
<keyword evidence="1 4" id="KW-0378">Hydrolase</keyword>
<feature type="active site" description="Nucleophile" evidence="4">
    <location>
        <position position="169"/>
    </location>
</feature>
<dbReference type="OrthoDB" id="10049244at2759"/>
<dbReference type="AlphaFoldDB" id="A0A1Y2FQC2"/>
<keyword evidence="7" id="KW-1185">Reference proteome</keyword>
<feature type="non-terminal residue" evidence="6">
    <location>
        <position position="471"/>
    </location>
</feature>
<reference evidence="6 7" key="1">
    <citation type="submission" date="2016-07" db="EMBL/GenBank/DDBJ databases">
        <title>Pervasive Adenine N6-methylation of Active Genes in Fungi.</title>
        <authorList>
            <consortium name="DOE Joint Genome Institute"/>
            <person name="Mondo S.J."/>
            <person name="Dannebaum R.O."/>
            <person name="Kuo R.C."/>
            <person name="Labutti K."/>
            <person name="Haridas S."/>
            <person name="Kuo A."/>
            <person name="Salamov A."/>
            <person name="Ahrendt S.R."/>
            <person name="Lipzen A."/>
            <person name="Sullivan W."/>
            <person name="Andreopoulos W.B."/>
            <person name="Clum A."/>
            <person name="Lindquist E."/>
            <person name="Daum C."/>
            <person name="Ramamoorthy G.K."/>
            <person name="Gryganskyi A."/>
            <person name="Culley D."/>
            <person name="Magnuson J.K."/>
            <person name="James T.Y."/>
            <person name="O'Malley M.A."/>
            <person name="Stajich J.E."/>
            <person name="Spatafora J.W."/>
            <person name="Visel A."/>
            <person name="Grigoriev I.V."/>
        </authorList>
    </citation>
    <scope>NUCLEOTIDE SEQUENCE [LARGE SCALE GENOMIC DNA]</scope>
    <source>
        <strain evidence="6 7">12-1054</strain>
    </source>
</reference>
<proteinExistence type="predicted"/>
<evidence type="ECO:0000256" key="1">
    <source>
        <dbReference type="ARBA" id="ARBA00022801"/>
    </source>
</evidence>
<dbReference type="GO" id="GO:0016042">
    <property type="term" value="P:lipid catabolic process"/>
    <property type="evidence" value="ECO:0007669"/>
    <property type="project" value="UniProtKB-UniRule"/>
</dbReference>
<dbReference type="GeneID" id="63783678"/>
<sequence>LKNAKSYEEYEKAALALDYLEGRYLWKADAVSPHYDSELVQVRLDELRLARSSNNFERVLFLLRTTLSRQLGDMGNPKLYAYTHTGTKFLIEEYIEEVRGCFYYLMEQVKLRPDIDTRSVLNALLKTRQSFGRTALLLSGGGTLGMMHIGVVTCLWESRLLPRIISGSSAGAIVAAIVCTHTDAEIPGLLTKFPFGALDVFQDGKTPETPLLRLGRFLKHGVFMDIGYLRGVMAEWMGDMTFGEAFNKTRRILNITVSSSSVYEMPRLLNHITAPNVIIWSAVAASCSVPLVFAGSPLLAKDFLTGEPVVWDEGSNKCIDGSIEGDLPTTRLSELFNVDHFIVSQVNPHVTIFLPKATHDLQSAHWLPRMVVDEVLHYTDVLMALGVAPSFAQRLAGILKQRYIGDITILPQKPLLAGLYRLLTNPDPEFMLDASARGQYATWEQLPIIRNHLQIEMTIDNTLHALRLALV</sequence>
<feature type="non-terminal residue" evidence="6">
    <location>
        <position position="1"/>
    </location>
</feature>
<dbReference type="SUPFAM" id="SSF52151">
    <property type="entry name" value="FabD/lysophospholipase-like"/>
    <property type="match status" value="1"/>
</dbReference>
<organism evidence="6 7">
    <name type="scientific">Protomyces lactucae-debilis</name>
    <dbReference type="NCBI Taxonomy" id="2754530"/>
    <lineage>
        <taxon>Eukaryota</taxon>
        <taxon>Fungi</taxon>
        <taxon>Dikarya</taxon>
        <taxon>Ascomycota</taxon>
        <taxon>Taphrinomycotina</taxon>
        <taxon>Taphrinomycetes</taxon>
        <taxon>Taphrinales</taxon>
        <taxon>Protomycetaceae</taxon>
        <taxon>Protomyces</taxon>
    </lineage>
</organism>
<keyword evidence="2 4" id="KW-0442">Lipid degradation</keyword>
<dbReference type="PROSITE" id="PS51635">
    <property type="entry name" value="PNPLA"/>
    <property type="match status" value="1"/>
</dbReference>
<dbReference type="OMA" id="TRWILNI"/>
<dbReference type="GO" id="GO:0006641">
    <property type="term" value="P:triglyceride metabolic process"/>
    <property type="evidence" value="ECO:0007669"/>
    <property type="project" value="UniProtKB-ARBA"/>
</dbReference>
<dbReference type="Pfam" id="PF11815">
    <property type="entry name" value="DUF3336"/>
    <property type="match status" value="1"/>
</dbReference>
<dbReference type="STRING" id="56484.A0A1Y2FQC2"/>
<accession>A0A1Y2FQC2</accession>
<dbReference type="RefSeq" id="XP_040727383.1">
    <property type="nucleotide sequence ID" value="XM_040867079.1"/>
</dbReference>
<dbReference type="PANTHER" id="PTHR14226">
    <property type="entry name" value="NEUROPATHY TARGET ESTERASE/SWISS CHEESE D.MELANOGASTER"/>
    <property type="match status" value="1"/>
</dbReference>
<evidence type="ECO:0000256" key="3">
    <source>
        <dbReference type="ARBA" id="ARBA00023098"/>
    </source>
</evidence>
<feature type="domain" description="PNPLA" evidence="5">
    <location>
        <begin position="136"/>
        <end position="333"/>
    </location>
</feature>
<dbReference type="GO" id="GO:0004806">
    <property type="term" value="F:triacylglycerol lipase activity"/>
    <property type="evidence" value="ECO:0007669"/>
    <property type="project" value="InterPro"/>
</dbReference>
<evidence type="ECO:0000313" key="6">
    <source>
        <dbReference type="EMBL" id="ORY86201.1"/>
    </source>
</evidence>
<comment type="caution">
    <text evidence="6">The sequence shown here is derived from an EMBL/GenBank/DDBJ whole genome shotgun (WGS) entry which is preliminary data.</text>
</comment>
<dbReference type="EMBL" id="MCFI01000003">
    <property type="protein sequence ID" value="ORY86201.1"/>
    <property type="molecule type" value="Genomic_DNA"/>
</dbReference>
<protein>
    <submittedName>
        <fullName evidence="6">Putative esterase of the alpha-beta hydrolase superfamily</fullName>
    </submittedName>
</protein>
<comment type="caution">
    <text evidence="4">Lacks conserved residue(s) required for the propagation of feature annotation.</text>
</comment>
<evidence type="ECO:0000256" key="4">
    <source>
        <dbReference type="PROSITE-ProRule" id="PRU01161"/>
    </source>
</evidence>
<evidence type="ECO:0000256" key="2">
    <source>
        <dbReference type="ARBA" id="ARBA00022963"/>
    </source>
</evidence>
<evidence type="ECO:0000313" key="7">
    <source>
        <dbReference type="Proteomes" id="UP000193685"/>
    </source>
</evidence>
<dbReference type="Pfam" id="PF01734">
    <property type="entry name" value="Patatin"/>
    <property type="match status" value="1"/>
</dbReference>
<dbReference type="PANTHER" id="PTHR14226:SF10">
    <property type="entry name" value="TRIACYLGLYCEROL LIPASE 4-RELATED"/>
    <property type="match status" value="1"/>
</dbReference>
<dbReference type="Proteomes" id="UP000193685">
    <property type="component" value="Unassembled WGS sequence"/>
</dbReference>
<name>A0A1Y2FQC2_PROLT</name>
<dbReference type="InterPro" id="IPR002641">
    <property type="entry name" value="PNPLA_dom"/>
</dbReference>
<dbReference type="InterPro" id="IPR021771">
    <property type="entry name" value="Triacylglycerol_lipase_N"/>
</dbReference>
<evidence type="ECO:0000259" key="5">
    <source>
        <dbReference type="PROSITE" id="PS51635"/>
    </source>
</evidence>
<feature type="short sequence motif" description="GXGXXG" evidence="4">
    <location>
        <begin position="140"/>
        <end position="145"/>
    </location>
</feature>
<feature type="short sequence motif" description="GXSXG" evidence="4">
    <location>
        <begin position="167"/>
        <end position="171"/>
    </location>
</feature>
<feature type="active site" description="Proton acceptor" evidence="4">
    <location>
        <position position="320"/>
    </location>
</feature>